<comment type="caution">
    <text evidence="2">The sequence shown here is derived from an EMBL/GenBank/DDBJ whole genome shotgun (WGS) entry which is preliminary data.</text>
</comment>
<name>A0A4Z2F8E5_9TELE</name>
<feature type="compositionally biased region" description="Basic residues" evidence="1">
    <location>
        <begin position="1"/>
        <end position="11"/>
    </location>
</feature>
<keyword evidence="3" id="KW-1185">Reference proteome</keyword>
<evidence type="ECO:0000313" key="2">
    <source>
        <dbReference type="EMBL" id="TNN36572.1"/>
    </source>
</evidence>
<feature type="compositionally biased region" description="Basic and acidic residues" evidence="1">
    <location>
        <begin position="12"/>
        <end position="45"/>
    </location>
</feature>
<reference evidence="2 3" key="1">
    <citation type="submission" date="2019-03" db="EMBL/GenBank/DDBJ databases">
        <title>First draft genome of Liparis tanakae, snailfish: a comprehensive survey of snailfish specific genes.</title>
        <authorList>
            <person name="Kim W."/>
            <person name="Song I."/>
            <person name="Jeong J.-H."/>
            <person name="Kim D."/>
            <person name="Kim S."/>
            <person name="Ryu S."/>
            <person name="Song J.Y."/>
            <person name="Lee S.K."/>
        </authorList>
    </citation>
    <scope>NUCLEOTIDE SEQUENCE [LARGE SCALE GENOMIC DNA]</scope>
    <source>
        <tissue evidence="2">Muscle</tissue>
    </source>
</reference>
<sequence length="67" mass="7484">MAQKSNKRARSRHADPSRDGEESGRRDKGGGSRPASRGERRRGDEEQTEEPTYIPEEGVGARTCDLR</sequence>
<evidence type="ECO:0000256" key="1">
    <source>
        <dbReference type="SAM" id="MobiDB-lite"/>
    </source>
</evidence>
<dbReference type="EMBL" id="SRLO01001600">
    <property type="protein sequence ID" value="TNN36572.1"/>
    <property type="molecule type" value="Genomic_DNA"/>
</dbReference>
<evidence type="ECO:0000313" key="3">
    <source>
        <dbReference type="Proteomes" id="UP000314294"/>
    </source>
</evidence>
<protein>
    <submittedName>
        <fullName evidence="2">Uncharacterized protein</fullName>
    </submittedName>
</protein>
<dbReference type="AlphaFoldDB" id="A0A4Z2F8E5"/>
<feature type="region of interest" description="Disordered" evidence="1">
    <location>
        <begin position="1"/>
        <end position="67"/>
    </location>
</feature>
<proteinExistence type="predicted"/>
<gene>
    <name evidence="2" type="ORF">EYF80_053263</name>
</gene>
<organism evidence="2 3">
    <name type="scientific">Liparis tanakae</name>
    <name type="common">Tanaka's snailfish</name>
    <dbReference type="NCBI Taxonomy" id="230148"/>
    <lineage>
        <taxon>Eukaryota</taxon>
        <taxon>Metazoa</taxon>
        <taxon>Chordata</taxon>
        <taxon>Craniata</taxon>
        <taxon>Vertebrata</taxon>
        <taxon>Euteleostomi</taxon>
        <taxon>Actinopterygii</taxon>
        <taxon>Neopterygii</taxon>
        <taxon>Teleostei</taxon>
        <taxon>Neoteleostei</taxon>
        <taxon>Acanthomorphata</taxon>
        <taxon>Eupercaria</taxon>
        <taxon>Perciformes</taxon>
        <taxon>Cottioidei</taxon>
        <taxon>Cottales</taxon>
        <taxon>Liparidae</taxon>
        <taxon>Liparis</taxon>
    </lineage>
</organism>
<dbReference type="Proteomes" id="UP000314294">
    <property type="component" value="Unassembled WGS sequence"/>
</dbReference>
<accession>A0A4Z2F8E5</accession>